<dbReference type="SUPFAM" id="SSF55120">
    <property type="entry name" value="Pseudouridine synthase"/>
    <property type="match status" value="1"/>
</dbReference>
<protein>
    <recommendedName>
        <fullName evidence="3">Pseudouridine synthase</fullName>
        <ecNumber evidence="3">5.4.99.-</ecNumber>
    </recommendedName>
</protein>
<reference evidence="6 7" key="1">
    <citation type="submission" date="2019-11" db="EMBL/GenBank/DDBJ databases">
        <authorList>
            <person name="Khan S.A."/>
            <person name="Jeon C.O."/>
            <person name="Chun B.H."/>
        </authorList>
    </citation>
    <scope>NUCLEOTIDE SEQUENCE [LARGE SCALE GENOMIC DNA]</scope>
    <source>
        <strain evidence="6 7">IMCC 1097</strain>
    </source>
</reference>
<dbReference type="Pfam" id="PF00849">
    <property type="entry name" value="PseudoU_synth_2"/>
    <property type="match status" value="1"/>
</dbReference>
<dbReference type="GO" id="GO:0006364">
    <property type="term" value="P:rRNA processing"/>
    <property type="evidence" value="ECO:0007669"/>
    <property type="project" value="UniProtKB-ARBA"/>
</dbReference>
<dbReference type="Gene3D" id="3.30.70.1560">
    <property type="entry name" value="Alpha-L RNA-binding motif"/>
    <property type="match status" value="1"/>
</dbReference>
<evidence type="ECO:0000256" key="4">
    <source>
        <dbReference type="SAM" id="MobiDB-lite"/>
    </source>
</evidence>
<dbReference type="InterPro" id="IPR000748">
    <property type="entry name" value="PsdUridine_synth_RsuA/RluB/E/F"/>
</dbReference>
<feature type="region of interest" description="Disordered" evidence="4">
    <location>
        <begin position="180"/>
        <end position="207"/>
    </location>
</feature>
<evidence type="ECO:0000256" key="3">
    <source>
        <dbReference type="RuleBase" id="RU003887"/>
    </source>
</evidence>
<evidence type="ECO:0000256" key="2">
    <source>
        <dbReference type="ARBA" id="ARBA00023235"/>
    </source>
</evidence>
<dbReference type="KEGG" id="llp:GH975_04530"/>
<comment type="similarity">
    <text evidence="1 3">Belongs to the pseudouridine synthase RsuA family.</text>
</comment>
<dbReference type="InterPro" id="IPR050343">
    <property type="entry name" value="RsuA_PseudoU_synthase"/>
</dbReference>
<gene>
    <name evidence="6" type="ORF">GH975_04530</name>
</gene>
<evidence type="ECO:0000313" key="6">
    <source>
        <dbReference type="EMBL" id="QGG79880.1"/>
    </source>
</evidence>
<feature type="domain" description="Pseudouridine synthase RsuA/RluA-like" evidence="5">
    <location>
        <begin position="3"/>
        <end position="145"/>
    </location>
</feature>
<keyword evidence="7" id="KW-1185">Reference proteome</keyword>
<name>A0A5Q2QDF4_9GAMM</name>
<dbReference type="GO" id="GO:0001522">
    <property type="term" value="P:pseudouridine synthesis"/>
    <property type="evidence" value="ECO:0007669"/>
    <property type="project" value="InterPro"/>
</dbReference>
<dbReference type="EC" id="5.4.99.-" evidence="3"/>
<dbReference type="Gene3D" id="3.30.70.580">
    <property type="entry name" value="Pseudouridine synthase I, catalytic domain, N-terminal subdomain"/>
    <property type="match status" value="1"/>
</dbReference>
<evidence type="ECO:0000259" key="5">
    <source>
        <dbReference type="Pfam" id="PF00849"/>
    </source>
</evidence>
<accession>A0A5Q2QDF4</accession>
<organism evidence="6 7">
    <name type="scientific">Litorivicinus lipolyticus</name>
    <dbReference type="NCBI Taxonomy" id="418701"/>
    <lineage>
        <taxon>Bacteria</taxon>
        <taxon>Pseudomonadati</taxon>
        <taxon>Pseudomonadota</taxon>
        <taxon>Gammaproteobacteria</taxon>
        <taxon>Oceanospirillales</taxon>
        <taxon>Litorivicinaceae</taxon>
        <taxon>Litorivicinus</taxon>
    </lineage>
</organism>
<proteinExistence type="inferred from homology"/>
<dbReference type="GO" id="GO:0140098">
    <property type="term" value="F:catalytic activity, acting on RNA"/>
    <property type="evidence" value="ECO:0007669"/>
    <property type="project" value="UniProtKB-ARBA"/>
</dbReference>
<dbReference type="InterPro" id="IPR020094">
    <property type="entry name" value="TruA/RsuA/RluB/E/F_N"/>
</dbReference>
<feature type="compositionally biased region" description="Polar residues" evidence="4">
    <location>
        <begin position="180"/>
        <end position="192"/>
    </location>
</feature>
<dbReference type="GO" id="GO:0009982">
    <property type="term" value="F:pseudouridine synthase activity"/>
    <property type="evidence" value="ECO:0007669"/>
    <property type="project" value="InterPro"/>
</dbReference>
<dbReference type="PANTHER" id="PTHR47683">
    <property type="entry name" value="PSEUDOURIDINE SYNTHASE FAMILY PROTEIN-RELATED"/>
    <property type="match status" value="1"/>
</dbReference>
<dbReference type="OrthoDB" id="9807213at2"/>
<dbReference type="InterPro" id="IPR042092">
    <property type="entry name" value="PsdUridine_s_RsuA/RluB/E/F_cat"/>
</dbReference>
<keyword evidence="2 3" id="KW-0413">Isomerase</keyword>
<dbReference type="PROSITE" id="PS01149">
    <property type="entry name" value="PSI_RSU"/>
    <property type="match status" value="1"/>
</dbReference>
<dbReference type="InterPro" id="IPR018496">
    <property type="entry name" value="PsdUridine_synth_RsuA/RluB_CS"/>
</dbReference>
<dbReference type="AlphaFoldDB" id="A0A5Q2QDF4"/>
<dbReference type="PANTHER" id="PTHR47683:SF2">
    <property type="entry name" value="RNA-BINDING S4 DOMAIN-CONTAINING PROTEIN"/>
    <property type="match status" value="1"/>
</dbReference>
<evidence type="ECO:0000313" key="7">
    <source>
        <dbReference type="Proteomes" id="UP000388235"/>
    </source>
</evidence>
<feature type="compositionally biased region" description="Basic and acidic residues" evidence="4">
    <location>
        <begin position="198"/>
        <end position="207"/>
    </location>
</feature>
<dbReference type="InterPro" id="IPR020103">
    <property type="entry name" value="PsdUridine_synth_cat_dom_sf"/>
</dbReference>
<dbReference type="GO" id="GO:0003723">
    <property type="term" value="F:RNA binding"/>
    <property type="evidence" value="ECO:0007669"/>
    <property type="project" value="InterPro"/>
</dbReference>
<dbReference type="NCBIfam" id="TIGR00093">
    <property type="entry name" value="pseudouridine synthase"/>
    <property type="match status" value="1"/>
</dbReference>
<dbReference type="Proteomes" id="UP000388235">
    <property type="component" value="Chromosome"/>
</dbReference>
<sequence>MANVVLFNKPYGVLSQFTDADGHPGLAHHLSLPGFRAAGRLDRDSEGLLVLTDSGPLQARITEPRFRTLKTYWVQVEGSPDLTLWHKTLHLKDGPAKFVTVSPLTDPPVWPRTPPIRVRKAIPDSWVAVSIDEGRNRQIRRMTAALGHPTLRLIRIQSGAFELNDLQPGEHRAVELPASYQQLAAPSKTTSMPRPRPKRGDTRRGRS</sequence>
<dbReference type="EMBL" id="CP045871">
    <property type="protein sequence ID" value="QGG79880.1"/>
    <property type="molecule type" value="Genomic_DNA"/>
</dbReference>
<evidence type="ECO:0000256" key="1">
    <source>
        <dbReference type="ARBA" id="ARBA00008348"/>
    </source>
</evidence>
<dbReference type="InterPro" id="IPR006145">
    <property type="entry name" value="PsdUridine_synth_RsuA/RluA"/>
</dbReference>